<dbReference type="OrthoDB" id="2507837at2759"/>
<feature type="compositionally biased region" description="Low complexity" evidence="1">
    <location>
        <begin position="447"/>
        <end position="456"/>
    </location>
</feature>
<dbReference type="STRING" id="1165861.A0A0L0VIA8"/>
<feature type="compositionally biased region" description="Polar residues" evidence="1">
    <location>
        <begin position="308"/>
        <end position="326"/>
    </location>
</feature>
<evidence type="ECO:0000256" key="1">
    <source>
        <dbReference type="SAM" id="MobiDB-lite"/>
    </source>
</evidence>
<evidence type="ECO:0000313" key="2">
    <source>
        <dbReference type="EMBL" id="KNE99010.1"/>
    </source>
</evidence>
<proteinExistence type="predicted"/>
<evidence type="ECO:0000313" key="3">
    <source>
        <dbReference type="Proteomes" id="UP000054564"/>
    </source>
</evidence>
<feature type="compositionally biased region" description="Polar residues" evidence="1">
    <location>
        <begin position="142"/>
        <end position="152"/>
    </location>
</feature>
<feature type="compositionally biased region" description="Polar residues" evidence="1">
    <location>
        <begin position="111"/>
        <end position="123"/>
    </location>
</feature>
<feature type="region of interest" description="Disordered" evidence="1">
    <location>
        <begin position="71"/>
        <end position="460"/>
    </location>
</feature>
<protein>
    <submittedName>
        <fullName evidence="2">Uncharacterized protein</fullName>
    </submittedName>
</protein>
<keyword evidence="3" id="KW-1185">Reference proteome</keyword>
<sequence length="561" mass="60802">MLSQSLRWIPSSSFQSPNLMARIHSACCVLEQHKVGTGRPAEPIKNVTEATQKPQTADLQPNASPIAVSHLSDQGTFRPSPPPHLSPIPMRPPVHTGASQPGQPGYAPLASNRTSGDQFSPNHHSPRYPLNPQPQNNGQPPFASQNGYNQPFQRPPPSFSGSATQPSWDYRTPPNVRYQPRPENAARFAQRHPPPPYQHGNGFPGANGQMVQQNFPQAYPPSSSAPGPHPPHFSRPPYPPGLSAQPYPGASMSPPPGSFQQGFPNFPTQDNASSLSPVVPRSRRASQPGANLDFDFQDLAGPDALGRSASNRNAPSKPMVNNSSPFPHQPIGHRNPNSADGRSFGRPPCYEPWRNGGPTATVPYPNSPPGSNFSPRNSDWNKGRPGARPGNRSGPNSRSGPRPNHGLRGRGRGAISLDPEPSLPPPPKTILDERGQYGVEPRPTGVPKSIPSSRPPKSLKKEVPIDDYKKIRELIAGSSVPIDLPGFSQPIEFDGSHLLQASQSLDVTWSHGQAQKDQIVKRAFDLVIKNPSLKIDQKKQAVALVDFLLLSREERLAKLKT</sequence>
<dbReference type="EMBL" id="AJIL01000050">
    <property type="protein sequence ID" value="KNE99010.1"/>
    <property type="molecule type" value="Genomic_DNA"/>
</dbReference>
<accession>A0A0L0VIA8</accession>
<gene>
    <name evidence="2" type="ORF">PSTG_07661</name>
</gene>
<organism evidence="2 3">
    <name type="scientific">Puccinia striiformis f. sp. tritici PST-78</name>
    <dbReference type="NCBI Taxonomy" id="1165861"/>
    <lineage>
        <taxon>Eukaryota</taxon>
        <taxon>Fungi</taxon>
        <taxon>Dikarya</taxon>
        <taxon>Basidiomycota</taxon>
        <taxon>Pucciniomycotina</taxon>
        <taxon>Pucciniomycetes</taxon>
        <taxon>Pucciniales</taxon>
        <taxon>Pucciniaceae</taxon>
        <taxon>Puccinia</taxon>
    </lineage>
</organism>
<feature type="compositionally biased region" description="Polar residues" evidence="1">
    <location>
        <begin position="258"/>
        <end position="271"/>
    </location>
</feature>
<dbReference type="AlphaFoldDB" id="A0A0L0VIA8"/>
<feature type="compositionally biased region" description="Pro residues" evidence="1">
    <location>
        <begin position="227"/>
        <end position="240"/>
    </location>
</feature>
<name>A0A0L0VIA8_9BASI</name>
<feature type="compositionally biased region" description="Polar residues" evidence="1">
    <location>
        <begin position="369"/>
        <end position="380"/>
    </location>
</feature>
<feature type="compositionally biased region" description="Pro residues" evidence="1">
    <location>
        <begin position="79"/>
        <end position="92"/>
    </location>
</feature>
<dbReference type="Proteomes" id="UP000054564">
    <property type="component" value="Unassembled WGS sequence"/>
</dbReference>
<comment type="caution">
    <text evidence="2">The sequence shown here is derived from an EMBL/GenBank/DDBJ whole genome shotgun (WGS) entry which is preliminary data.</text>
</comment>
<feature type="compositionally biased region" description="Low complexity" evidence="1">
    <location>
        <begin position="215"/>
        <end position="226"/>
    </location>
</feature>
<reference evidence="3" key="1">
    <citation type="submission" date="2014-03" db="EMBL/GenBank/DDBJ databases">
        <title>The Genome Sequence of Puccinia striiformis f. sp. tritici PST-78.</title>
        <authorList>
            <consortium name="The Broad Institute Genome Sequencing Platform"/>
            <person name="Cuomo C."/>
            <person name="Hulbert S."/>
            <person name="Chen X."/>
            <person name="Walker B."/>
            <person name="Young S.K."/>
            <person name="Zeng Q."/>
            <person name="Gargeya S."/>
            <person name="Fitzgerald M."/>
            <person name="Haas B."/>
            <person name="Abouelleil A."/>
            <person name="Alvarado L."/>
            <person name="Arachchi H.M."/>
            <person name="Berlin A.M."/>
            <person name="Chapman S.B."/>
            <person name="Goldberg J."/>
            <person name="Griggs A."/>
            <person name="Gujja S."/>
            <person name="Hansen M."/>
            <person name="Howarth C."/>
            <person name="Imamovic A."/>
            <person name="Larimer J."/>
            <person name="McCowan C."/>
            <person name="Montmayeur A."/>
            <person name="Murphy C."/>
            <person name="Neiman D."/>
            <person name="Pearson M."/>
            <person name="Priest M."/>
            <person name="Roberts A."/>
            <person name="Saif S."/>
            <person name="Shea T."/>
            <person name="Sisk P."/>
            <person name="Sykes S."/>
            <person name="Wortman J."/>
            <person name="Nusbaum C."/>
            <person name="Birren B."/>
        </authorList>
    </citation>
    <scope>NUCLEOTIDE SEQUENCE [LARGE SCALE GENOMIC DNA]</scope>
    <source>
        <strain evidence="3">race PST-78</strain>
    </source>
</reference>